<name>A0ACC1HM94_9FUNG</name>
<organism evidence="1 2">
    <name type="scientific">Spiromyces aspiralis</name>
    <dbReference type="NCBI Taxonomy" id="68401"/>
    <lineage>
        <taxon>Eukaryota</taxon>
        <taxon>Fungi</taxon>
        <taxon>Fungi incertae sedis</taxon>
        <taxon>Zoopagomycota</taxon>
        <taxon>Kickxellomycotina</taxon>
        <taxon>Kickxellomycetes</taxon>
        <taxon>Kickxellales</taxon>
        <taxon>Kickxellaceae</taxon>
        <taxon>Spiromyces</taxon>
    </lineage>
</organism>
<gene>
    <name evidence="1" type="ORF">EV182_001265</name>
</gene>
<proteinExistence type="predicted"/>
<sequence>MRVLLRARSRSGPLLAVAQELELRLFNTSFIYIIRLQQQQQVQLQKYRSIGRSISTFAGSGGATVATASGERGIHCHNNLQQEGTGAACRYPPYAKQYKGLNNASVPPSDMLADTMLSLGQSATVGIPQAQPGRGPAQPRDKGRAPNHPRIILRPAQVPYLFDTSIGRLYLLFKQGIAQKNTLRAWIAFSEIIDISIKYMNAKDYVQMLHLLNRTYTELRYLPVLDMTQGALLNMQRGSPRLEGHTALLNELLRVLVARKKVQHALKLKEVMLLGQSGGKPGVDVLTYAALFAGLNPASREDLLLGVRLYEEMTALGIRPSIQIVKVLVRSARKCGEDGLLRYLLEWIDKSDVSKGGSLVAQKVRALSVKSWLYLGWMTKALDELRKMASIPFSPTLEPESIDDQLMKESISNANIINTQRKRFYYIMRSAYAAVIRYCLKRRLHKLALTVLEEYRQSSLLPPSQVLYGCLVNYYARKKMLNRLERVLLLMEVDDVQPTVEMYEEAISACMRIPSDRYLVRMAQAVRDRCSVASSQQQKQQRGEDAGDPQVLQPLVELQMVEAARNSIFAPRLCTKLYRQLLQSVTGSSKVLLLNPATFCSVIRAHDMLGDSVGVLTVYDRMHLRSGKEGLFLNPKIPRKRVAEHTNEILPLVVKACNQLGQYKRAGAIQESMLCWGVH</sequence>
<dbReference type="Proteomes" id="UP001145114">
    <property type="component" value="Unassembled WGS sequence"/>
</dbReference>
<accession>A0ACC1HM94</accession>
<evidence type="ECO:0000313" key="1">
    <source>
        <dbReference type="EMBL" id="KAJ1675439.1"/>
    </source>
</evidence>
<evidence type="ECO:0000313" key="2">
    <source>
        <dbReference type="Proteomes" id="UP001145114"/>
    </source>
</evidence>
<comment type="caution">
    <text evidence="1">The sequence shown here is derived from an EMBL/GenBank/DDBJ whole genome shotgun (WGS) entry which is preliminary data.</text>
</comment>
<protein>
    <submittedName>
        <fullName evidence="1">Uncharacterized protein</fullName>
    </submittedName>
</protein>
<dbReference type="EMBL" id="JAMZIH010005306">
    <property type="protein sequence ID" value="KAJ1675439.1"/>
    <property type="molecule type" value="Genomic_DNA"/>
</dbReference>
<keyword evidence="2" id="KW-1185">Reference proteome</keyword>
<reference evidence="1" key="1">
    <citation type="submission" date="2022-06" db="EMBL/GenBank/DDBJ databases">
        <title>Phylogenomic reconstructions and comparative analyses of Kickxellomycotina fungi.</title>
        <authorList>
            <person name="Reynolds N.K."/>
            <person name="Stajich J.E."/>
            <person name="Barry K."/>
            <person name="Grigoriev I.V."/>
            <person name="Crous P."/>
            <person name="Smith M.E."/>
        </authorList>
    </citation>
    <scope>NUCLEOTIDE SEQUENCE</scope>
    <source>
        <strain evidence="1">RSA 2271</strain>
    </source>
</reference>